<feature type="transmembrane region" description="Helical" evidence="1">
    <location>
        <begin position="62"/>
        <end position="81"/>
    </location>
</feature>
<feature type="transmembrane region" description="Helical" evidence="1">
    <location>
        <begin position="101"/>
        <end position="119"/>
    </location>
</feature>
<keyword evidence="1" id="KW-0472">Membrane</keyword>
<keyword evidence="3" id="KW-1185">Reference proteome</keyword>
<evidence type="ECO:0000313" key="2">
    <source>
        <dbReference type="EMBL" id="QHC61847.1"/>
    </source>
</evidence>
<dbReference type="InterPro" id="IPR021257">
    <property type="entry name" value="DUF2809"/>
</dbReference>
<reference evidence="3" key="1">
    <citation type="submission" date="2019-12" db="EMBL/GenBank/DDBJ databases">
        <title>Complete and draft genome sequences of new strains and members of some known species of the genus Rathayibacter isolated from plants.</title>
        <authorList>
            <person name="Tarlachkov S.V."/>
            <person name="Starodumova I.P."/>
            <person name="Dorofeeva L.V."/>
            <person name="Prisyazhnaya N.V."/>
            <person name="Leyn S."/>
            <person name="Zlamal J."/>
            <person name="Elan M."/>
            <person name="Osterman A.L."/>
            <person name="Nadler S."/>
            <person name="Subbotin S.A."/>
            <person name="Evtushenko L.I."/>
        </authorList>
    </citation>
    <scope>NUCLEOTIDE SEQUENCE [LARGE SCALE GENOMIC DNA]</scope>
    <source>
        <strain evidence="3">VKM Ac-2802</strain>
    </source>
</reference>
<dbReference type="RefSeq" id="WP_159422096.1">
    <property type="nucleotide sequence ID" value="NZ_CP047180.1"/>
</dbReference>
<accession>A0ABX6GWI1</accession>
<keyword evidence="1" id="KW-1133">Transmembrane helix</keyword>
<dbReference type="Proteomes" id="UP000464597">
    <property type="component" value="Chromosome"/>
</dbReference>
<evidence type="ECO:0000313" key="3">
    <source>
        <dbReference type="Proteomes" id="UP000464597"/>
    </source>
</evidence>
<evidence type="ECO:0000256" key="1">
    <source>
        <dbReference type="SAM" id="Phobius"/>
    </source>
</evidence>
<dbReference type="EMBL" id="CP047180">
    <property type="protein sequence ID" value="QHC61847.1"/>
    <property type="molecule type" value="Genomic_DNA"/>
</dbReference>
<proteinExistence type="predicted"/>
<gene>
    <name evidence="2" type="ORF">GSU69_03475</name>
</gene>
<organism evidence="2 3">
    <name type="scientific">Rathayibacter festucae</name>
    <dbReference type="NCBI Taxonomy" id="110937"/>
    <lineage>
        <taxon>Bacteria</taxon>
        <taxon>Bacillati</taxon>
        <taxon>Actinomycetota</taxon>
        <taxon>Actinomycetes</taxon>
        <taxon>Micrococcales</taxon>
        <taxon>Microbacteriaceae</taxon>
        <taxon>Rathayibacter</taxon>
    </lineage>
</organism>
<feature type="transmembrane region" description="Helical" evidence="1">
    <location>
        <begin position="32"/>
        <end position="50"/>
    </location>
</feature>
<keyword evidence="1" id="KW-0812">Transmembrane</keyword>
<sequence length="144" mass="15085">MRARLPFALAAIAALALGLALRFLLAGLFADLAGGVLYVVLVALLVCVLLPRIPAVTAAGIALAWSIAMEQLQAIGAAARLVELWPPLRLVVGSTFSWLDIAAYVLGAVVAAAVLIAVVPRARFEREEPGRDEPGRGEPGELRP</sequence>
<dbReference type="Pfam" id="PF10990">
    <property type="entry name" value="DUF2809"/>
    <property type="match status" value="1"/>
</dbReference>
<protein>
    <submittedName>
        <fullName evidence="2">DUF2809 domain-containing protein</fullName>
    </submittedName>
</protein>
<name>A0ABX6GWI1_9MICO</name>